<dbReference type="PANTHER" id="PTHR42071:SF1">
    <property type="entry name" value="GLOBIN-SENSOR DOMAIN-CONTAINING PROTEIN"/>
    <property type="match status" value="1"/>
</dbReference>
<dbReference type="PANTHER" id="PTHR42071">
    <property type="entry name" value="PROTOGLOBIN DOMAIN-CONTAINING PROTEIN"/>
    <property type="match status" value="1"/>
</dbReference>
<dbReference type="InParanoid" id="A0A1Y2G156"/>
<proteinExistence type="predicted"/>
<comment type="caution">
    <text evidence="2">The sequence shown here is derived from an EMBL/GenBank/DDBJ whole genome shotgun (WGS) entry which is preliminary data.</text>
</comment>
<evidence type="ECO:0000313" key="2">
    <source>
        <dbReference type="EMBL" id="ORY90649.1"/>
    </source>
</evidence>
<feature type="domain" description="Globin-sensor" evidence="1">
    <location>
        <begin position="15"/>
        <end position="202"/>
    </location>
</feature>
<gene>
    <name evidence="2" type="ORF">BCR35DRAFT_323482</name>
</gene>
<sequence>MQHIDRNLIQTSLLDRVAFLRSFIGFSKEDGETLNSAAPLVVPLAKGVVDAVYDHLFKYDYTTDPFTHRNKGFDGEIADLKDITVDSPQIAFRKKFLTIWVSKIFTASYEEEAIWTYLDKVGLMHTGNPAFKHRANKDPLIIDLLACNALIAWVSDLVTKTVLELPEETLPLVKKTAVVRAFNKCMWIQSDLFTRHYTRSDEEAAAHLAANPGLPQ</sequence>
<evidence type="ECO:0000313" key="3">
    <source>
        <dbReference type="Proteomes" id="UP000193467"/>
    </source>
</evidence>
<dbReference type="InterPro" id="IPR044398">
    <property type="entry name" value="Globin-sensor_dom"/>
</dbReference>
<dbReference type="InterPro" id="IPR012292">
    <property type="entry name" value="Globin/Proto"/>
</dbReference>
<reference evidence="2 3" key="1">
    <citation type="submission" date="2016-07" db="EMBL/GenBank/DDBJ databases">
        <title>Pervasive Adenine N6-methylation of Active Genes in Fungi.</title>
        <authorList>
            <consortium name="DOE Joint Genome Institute"/>
            <person name="Mondo S.J."/>
            <person name="Dannebaum R.O."/>
            <person name="Kuo R.C."/>
            <person name="Labutti K."/>
            <person name="Haridas S."/>
            <person name="Kuo A."/>
            <person name="Salamov A."/>
            <person name="Ahrendt S.R."/>
            <person name="Lipzen A."/>
            <person name="Sullivan W."/>
            <person name="Andreopoulos W.B."/>
            <person name="Clum A."/>
            <person name="Lindquist E."/>
            <person name="Daum C."/>
            <person name="Ramamoorthy G.K."/>
            <person name="Gryganskyi A."/>
            <person name="Culley D."/>
            <person name="Magnuson J.K."/>
            <person name="James T.Y."/>
            <person name="O'Malley M.A."/>
            <person name="Stajich J.E."/>
            <person name="Spatafora J.W."/>
            <person name="Visel A."/>
            <person name="Grigoriev I.V."/>
        </authorList>
    </citation>
    <scope>NUCLEOTIDE SEQUENCE [LARGE SCALE GENOMIC DNA]</scope>
    <source>
        <strain evidence="2 3">62-1032</strain>
    </source>
</reference>
<accession>A0A1Y2G156</accession>
<dbReference type="Pfam" id="PF11563">
    <property type="entry name" value="Protoglobin"/>
    <property type="match status" value="1"/>
</dbReference>
<organism evidence="2 3">
    <name type="scientific">Leucosporidium creatinivorum</name>
    <dbReference type="NCBI Taxonomy" id="106004"/>
    <lineage>
        <taxon>Eukaryota</taxon>
        <taxon>Fungi</taxon>
        <taxon>Dikarya</taxon>
        <taxon>Basidiomycota</taxon>
        <taxon>Pucciniomycotina</taxon>
        <taxon>Microbotryomycetes</taxon>
        <taxon>Leucosporidiales</taxon>
        <taxon>Leucosporidium</taxon>
    </lineage>
</organism>
<name>A0A1Y2G156_9BASI</name>
<protein>
    <submittedName>
        <fullName evidence="2">Protoglobin-domain-containing protein</fullName>
    </submittedName>
</protein>
<dbReference type="GO" id="GO:0019825">
    <property type="term" value="F:oxygen binding"/>
    <property type="evidence" value="ECO:0007669"/>
    <property type="project" value="InterPro"/>
</dbReference>
<dbReference type="AlphaFoldDB" id="A0A1Y2G156"/>
<dbReference type="EMBL" id="MCGR01000003">
    <property type="protein sequence ID" value="ORY90649.1"/>
    <property type="molecule type" value="Genomic_DNA"/>
</dbReference>
<keyword evidence="3" id="KW-1185">Reference proteome</keyword>
<dbReference type="GO" id="GO:0020037">
    <property type="term" value="F:heme binding"/>
    <property type="evidence" value="ECO:0007669"/>
    <property type="project" value="InterPro"/>
</dbReference>
<dbReference type="Gene3D" id="1.10.490.10">
    <property type="entry name" value="Globins"/>
    <property type="match status" value="1"/>
</dbReference>
<dbReference type="OrthoDB" id="10027058at2759"/>
<dbReference type="Proteomes" id="UP000193467">
    <property type="component" value="Unassembled WGS sequence"/>
</dbReference>
<evidence type="ECO:0000259" key="1">
    <source>
        <dbReference type="Pfam" id="PF11563"/>
    </source>
</evidence>